<feature type="zinc finger region" description="dksA C4-type" evidence="4">
    <location>
        <begin position="98"/>
        <end position="122"/>
    </location>
</feature>
<reference evidence="6 7" key="1">
    <citation type="journal article" date="2016" name="Genome Announc.">
        <title>First Complete Genome Sequence of a Subdivision 6 Acidobacterium Strain.</title>
        <authorList>
            <person name="Huang S."/>
            <person name="Vieira S."/>
            <person name="Bunk B."/>
            <person name="Riedel T."/>
            <person name="Sproer C."/>
            <person name="Overmann J."/>
        </authorList>
    </citation>
    <scope>NUCLEOTIDE SEQUENCE [LARGE SCALE GENOMIC DNA]</scope>
    <source>
        <strain evidence="7">DSM 100886 HEG_-6_39</strain>
    </source>
</reference>
<proteinExistence type="predicted"/>
<evidence type="ECO:0000259" key="5">
    <source>
        <dbReference type="Pfam" id="PF01258"/>
    </source>
</evidence>
<evidence type="ECO:0000256" key="2">
    <source>
        <dbReference type="ARBA" id="ARBA00022771"/>
    </source>
</evidence>
<dbReference type="EMBL" id="CP015136">
    <property type="protein sequence ID" value="AMY12550.1"/>
    <property type="molecule type" value="Genomic_DNA"/>
</dbReference>
<dbReference type="Gene3D" id="1.20.120.910">
    <property type="entry name" value="DksA, coiled-coil domain"/>
    <property type="match status" value="1"/>
</dbReference>
<dbReference type="PANTHER" id="PTHR33823">
    <property type="entry name" value="RNA POLYMERASE-BINDING TRANSCRIPTION FACTOR DKSA-RELATED"/>
    <property type="match status" value="1"/>
</dbReference>
<dbReference type="Pfam" id="PF01258">
    <property type="entry name" value="zf-dskA_traR"/>
    <property type="match status" value="1"/>
</dbReference>
<dbReference type="GO" id="GO:0008270">
    <property type="term" value="F:zinc ion binding"/>
    <property type="evidence" value="ECO:0007669"/>
    <property type="project" value="UniProtKB-KW"/>
</dbReference>
<name>A0A143PWV4_LUTPR</name>
<protein>
    <submittedName>
        <fullName evidence="6">DnaK suppressor protein</fullName>
    </submittedName>
</protein>
<dbReference type="SUPFAM" id="SSF57716">
    <property type="entry name" value="Glucocorticoid receptor-like (DNA-binding domain)"/>
    <property type="match status" value="1"/>
</dbReference>
<dbReference type="InterPro" id="IPR000962">
    <property type="entry name" value="Znf_DskA_TraR"/>
</dbReference>
<dbReference type="STRING" id="1855912.LuPra_05827"/>
<dbReference type="Proteomes" id="UP000076079">
    <property type="component" value="Chromosome"/>
</dbReference>
<evidence type="ECO:0000313" key="7">
    <source>
        <dbReference type="Proteomes" id="UP000076079"/>
    </source>
</evidence>
<keyword evidence="3" id="KW-0862">Zinc</keyword>
<evidence type="ECO:0000313" key="6">
    <source>
        <dbReference type="EMBL" id="AMY12550.1"/>
    </source>
</evidence>
<gene>
    <name evidence="6" type="primary">dksA</name>
    <name evidence="6" type="ORF">LuPra_05827</name>
</gene>
<evidence type="ECO:0000256" key="4">
    <source>
        <dbReference type="PROSITE-ProRule" id="PRU00510"/>
    </source>
</evidence>
<feature type="domain" description="Zinc finger DksA/TraR C4-type" evidence="5">
    <location>
        <begin position="93"/>
        <end position="128"/>
    </location>
</feature>
<dbReference type="SUPFAM" id="SSF109635">
    <property type="entry name" value="DnaK suppressor protein DksA, alpha-hairpin domain"/>
    <property type="match status" value="1"/>
</dbReference>
<accession>A0A143PWV4</accession>
<keyword evidence="7" id="KW-1185">Reference proteome</keyword>
<dbReference type="OrthoDB" id="5241041at2"/>
<reference evidence="7" key="2">
    <citation type="submission" date="2016-04" db="EMBL/GenBank/DDBJ databases">
        <title>First Complete Genome Sequence of a Subdivision 6 Acidobacterium.</title>
        <authorList>
            <person name="Huang S."/>
            <person name="Vieira S."/>
            <person name="Bunk B."/>
            <person name="Riedel T."/>
            <person name="Sproeer C."/>
            <person name="Overmann J."/>
        </authorList>
    </citation>
    <scope>NUCLEOTIDE SEQUENCE [LARGE SCALE GENOMIC DNA]</scope>
    <source>
        <strain evidence="7">DSM 100886 HEG_-6_39</strain>
    </source>
</reference>
<dbReference type="PANTHER" id="PTHR33823:SF4">
    <property type="entry name" value="GENERAL STRESS PROTEIN 16O"/>
    <property type="match status" value="1"/>
</dbReference>
<dbReference type="KEGG" id="abac:LuPra_05827"/>
<evidence type="ECO:0000256" key="1">
    <source>
        <dbReference type="ARBA" id="ARBA00022723"/>
    </source>
</evidence>
<dbReference type="PROSITE" id="PS51128">
    <property type="entry name" value="ZF_DKSA_2"/>
    <property type="match status" value="1"/>
</dbReference>
<dbReference type="InterPro" id="IPR037187">
    <property type="entry name" value="DnaK_N"/>
</dbReference>
<keyword evidence="2" id="KW-0863">Zinc-finger</keyword>
<organism evidence="6 7">
    <name type="scientific">Luteitalea pratensis</name>
    <dbReference type="NCBI Taxonomy" id="1855912"/>
    <lineage>
        <taxon>Bacteria</taxon>
        <taxon>Pseudomonadati</taxon>
        <taxon>Acidobacteriota</taxon>
        <taxon>Vicinamibacteria</taxon>
        <taxon>Vicinamibacterales</taxon>
        <taxon>Vicinamibacteraceae</taxon>
        <taxon>Luteitalea</taxon>
    </lineage>
</organism>
<dbReference type="RefSeq" id="WP_110173997.1">
    <property type="nucleotide sequence ID" value="NZ_CP015136.1"/>
</dbReference>
<dbReference type="AlphaFoldDB" id="A0A143PWV4"/>
<evidence type="ECO:0000256" key="3">
    <source>
        <dbReference type="ARBA" id="ARBA00022833"/>
    </source>
</evidence>
<keyword evidence="1" id="KW-0479">Metal-binding</keyword>
<sequence length="150" mass="17152">MKSTRKSTRIINTDRHDELRRILEERRQELSSELRRQIHHVRAIGPADLAQGVVDAEEASVSDIQEDIEIALMQMKSETLSRVNEALGRLEAGRYGFCYECGDEISEARLRALPFALRCKDCEEEREQAEARDKFYARRGTTAAILDIAS</sequence>